<keyword evidence="1" id="KW-1133">Transmembrane helix</keyword>
<organism evidence="5 6">
    <name type="scientific">Snodgrassella alvi</name>
    <dbReference type="NCBI Taxonomy" id="1196083"/>
    <lineage>
        <taxon>Bacteria</taxon>
        <taxon>Pseudomonadati</taxon>
        <taxon>Pseudomonadota</taxon>
        <taxon>Betaproteobacteria</taxon>
        <taxon>Neisseriales</taxon>
        <taxon>Neisseriaceae</taxon>
        <taxon>Snodgrassella</taxon>
    </lineage>
</organism>
<sequence length="1309" mass="146400">MQKILDFLFSRRMLAILGVIVLALAIWFVGPLLAFGGLHPFASVSTRVVTILLLFALLFLWFKKWSLSVIWVVALSVLIWKAAPLLAYGQVRPFAPAWVRAALIGIVLFCYALYGLYRLWQALRVDEQLLQKILRPRGDKSAASEAREDQRAVTSIVTRAIEQLKQLRIGKPGIGLRRLFEGKRYLYELPWYMIVGAPGDGKTTALLNAGLQFPLAEQMGQSAEAIAIPGKGGTLHCDWWFTNEAVLIDTAGRYVRHDDGGSAETTSRNAEEWRGFLGLLRKYRPRAPINGVLLTINVADLAGKSEAERIAAAAALRARLGELRSELGIRFPVYLVVTKMDLLPGFTDYFNYLTTEGRAQIWGFTLPYDQKQQKNNQDKLRSNCEDELKLLAKRLDQGVDNRLQEEYDVQRRCNLYALSQEFTALAEPLLDIIERVFLDSKFDATQLHNTLRGVYFTSAAQAPANATADRQSPLQRLWRAIKRDPALTEKNSLYANTVTPTGNRSYFLHDLLTKLVFQEPNLVQPNLQWEMRYRVMRFAGHTLVLFIFLWLVQGMYVSYGKNGNYLSAINVKTAQLAEKVRAYSRKPTPEAVPDILNSARELAAYPGLDPDNPPTSFRYGLYSVPPVINSAAATYDQLLDQLLLPSIVRGVERTLATAIAQKDTKATYDALRVYLLLNLDTEHQDKFNAGEIQTWVLKDWEQNDGTAAFGGSASIYEHLGVLFDGSRIVHSPFAKNDALIRSAREMLEGSTSTKRIYDRAKVAMNDEAPEDFTIVRAVGADAGSIFVRSSGSPLDRGIPGLFTVQGYRQLFDKRISEFVAAAYADDEWVMGRETATSQKKTAERAQQLVQQVKGAEDPLIKEVRRLYLTEYTTRWQTFLEDIHSVNSTGADNSPSLAFDLQTLRTFAAPDSPLMRLSRAVVEQTTLVPPLDTKNNQKILAERAEQRLSGNAREAVQTAKLLKNIRPEEQLEKTLVDNRFAALREVVTGVADIQNSNAGSRPQKLDSVLSLLNEYYNQLMIADNALATNTLPPKIDAAEKLRLEAAKMPAPLKNILFDLTTQGARKLNLASGEVLSRQMEAMIGGNCRNVIDGRYPFVASNQEVSADDFNRVFASGGLLDDFFNKQLAAQVDITTNPWRYKQAEGSNTPLPGPSLAPFQQAKQIREAFFQEQGARKMSWTMDIKVVELDPNITDLIIDIDGQSLRYMHGPVRPLHITWPGPRNGSMAEITANPRIRQDSSTIITSGPWALFRLLNQGRIISSMSDSRHLVEFKFDGRRVVLEVSSSVDFNLFSANNPLRGFTCPVGGVTP</sequence>
<feature type="domain" description="IcmF-related" evidence="3">
    <location>
        <begin position="595"/>
        <end position="925"/>
    </location>
</feature>
<evidence type="ECO:0008006" key="7">
    <source>
        <dbReference type="Google" id="ProtNLM"/>
    </source>
</evidence>
<feature type="domain" description="Type VI secretion system IcmF C-terminal" evidence="2">
    <location>
        <begin position="1180"/>
        <end position="1284"/>
    </location>
</feature>
<feature type="transmembrane region" description="Helical" evidence="1">
    <location>
        <begin position="538"/>
        <end position="559"/>
    </location>
</feature>
<proteinExistence type="predicted"/>
<evidence type="ECO:0000313" key="5">
    <source>
        <dbReference type="EMBL" id="PIT16263.1"/>
    </source>
</evidence>
<protein>
    <recommendedName>
        <fullName evidence="7">Type VI secretion system membrane subunit TssM</fullName>
    </recommendedName>
</protein>
<dbReference type="InterPro" id="IPR010623">
    <property type="entry name" value="IcmF_C"/>
</dbReference>
<dbReference type="EMBL" id="MDVB01000055">
    <property type="protein sequence ID" value="PIT16263.1"/>
    <property type="molecule type" value="Genomic_DNA"/>
</dbReference>
<dbReference type="PANTHER" id="PTHR36153:SF1">
    <property type="entry name" value="TYPE VI SECRETION SYSTEM COMPONENT TSSM1"/>
    <property type="match status" value="1"/>
</dbReference>
<dbReference type="SUPFAM" id="SSF52540">
    <property type="entry name" value="P-loop containing nucleoside triphosphate hydrolases"/>
    <property type="match status" value="1"/>
</dbReference>
<evidence type="ECO:0000259" key="4">
    <source>
        <dbReference type="Pfam" id="PF14331"/>
    </source>
</evidence>
<feature type="transmembrane region" description="Helical" evidence="1">
    <location>
        <begin position="97"/>
        <end position="117"/>
    </location>
</feature>
<evidence type="ECO:0000256" key="1">
    <source>
        <dbReference type="SAM" id="Phobius"/>
    </source>
</evidence>
<feature type="domain" description="Type VI secretion system component TssM1 N-terminal" evidence="4">
    <location>
        <begin position="267"/>
        <end position="543"/>
    </location>
</feature>
<dbReference type="Gene3D" id="3.40.50.300">
    <property type="entry name" value="P-loop containing nucleotide triphosphate hydrolases"/>
    <property type="match status" value="1"/>
</dbReference>
<dbReference type="Proteomes" id="UP000231293">
    <property type="component" value="Unassembled WGS sequence"/>
</dbReference>
<dbReference type="InterPro" id="IPR027417">
    <property type="entry name" value="P-loop_NTPase"/>
</dbReference>
<feature type="transmembrane region" description="Helical" evidence="1">
    <location>
        <begin position="12"/>
        <end position="35"/>
    </location>
</feature>
<gene>
    <name evidence="5" type="ORF">BGI32_04885</name>
</gene>
<dbReference type="RefSeq" id="WP_100113509.1">
    <property type="nucleotide sequence ID" value="NZ_MDVB01000055.1"/>
</dbReference>
<dbReference type="Pfam" id="PF06761">
    <property type="entry name" value="IcmF-related"/>
    <property type="match status" value="1"/>
</dbReference>
<dbReference type="NCBIfam" id="TIGR03348">
    <property type="entry name" value="VI_IcmF"/>
    <property type="match status" value="1"/>
</dbReference>
<dbReference type="InterPro" id="IPR017731">
    <property type="entry name" value="TssM1-like"/>
</dbReference>
<name>A0A2N9WUI9_9NEIS</name>
<dbReference type="Pfam" id="PF06744">
    <property type="entry name" value="IcmF_C"/>
    <property type="match status" value="1"/>
</dbReference>
<evidence type="ECO:0000259" key="3">
    <source>
        <dbReference type="Pfam" id="PF06761"/>
    </source>
</evidence>
<dbReference type="InterPro" id="IPR025743">
    <property type="entry name" value="TssM1_N"/>
</dbReference>
<keyword evidence="1" id="KW-0472">Membrane</keyword>
<evidence type="ECO:0000313" key="6">
    <source>
        <dbReference type="Proteomes" id="UP000231293"/>
    </source>
</evidence>
<feature type="transmembrane region" description="Helical" evidence="1">
    <location>
        <begin position="69"/>
        <end position="91"/>
    </location>
</feature>
<dbReference type="Pfam" id="PF14331">
    <property type="entry name" value="IcmF-related_N"/>
    <property type="match status" value="1"/>
</dbReference>
<dbReference type="InterPro" id="IPR053156">
    <property type="entry name" value="T6SS_TssM-like"/>
</dbReference>
<evidence type="ECO:0000259" key="2">
    <source>
        <dbReference type="Pfam" id="PF06744"/>
    </source>
</evidence>
<reference evidence="5 6" key="1">
    <citation type="journal article" date="2017" name="MBio">
        <title>Type VI secretion-mediated competition in the bee gut microbiome.</title>
        <authorList>
            <person name="Steele M.I."/>
            <person name="Kwong W.K."/>
            <person name="Powell J.E."/>
            <person name="Whiteley M."/>
            <person name="Moran N.A."/>
        </authorList>
    </citation>
    <scope>NUCLEOTIDE SEQUENCE [LARGE SCALE GENOMIC DNA]</scope>
    <source>
        <strain evidence="5 6">App2-2</strain>
    </source>
</reference>
<dbReference type="PANTHER" id="PTHR36153">
    <property type="entry name" value="INNER MEMBRANE PROTEIN-RELATED"/>
    <property type="match status" value="1"/>
</dbReference>
<keyword evidence="1" id="KW-0812">Transmembrane</keyword>
<dbReference type="InterPro" id="IPR009612">
    <property type="entry name" value="IcmF-rel"/>
</dbReference>
<comment type="caution">
    <text evidence="5">The sequence shown here is derived from an EMBL/GenBank/DDBJ whole genome shotgun (WGS) entry which is preliminary data.</text>
</comment>
<accession>A0A2N9WUI9</accession>
<feature type="transmembrane region" description="Helical" evidence="1">
    <location>
        <begin position="41"/>
        <end position="62"/>
    </location>
</feature>